<protein>
    <submittedName>
        <fullName evidence="1">Uncharacterized protein</fullName>
    </submittedName>
</protein>
<proteinExistence type="predicted"/>
<dbReference type="EMBL" id="GBRH01159984">
    <property type="protein sequence ID" value="JAE37912.1"/>
    <property type="molecule type" value="Transcribed_RNA"/>
</dbReference>
<name>A0A0A9HME0_ARUDO</name>
<dbReference type="AlphaFoldDB" id="A0A0A9HME0"/>
<reference evidence="1" key="2">
    <citation type="journal article" date="2015" name="Data Brief">
        <title>Shoot transcriptome of the giant reed, Arundo donax.</title>
        <authorList>
            <person name="Barrero R.A."/>
            <person name="Guerrero F.D."/>
            <person name="Moolhuijzen P."/>
            <person name="Goolsby J.A."/>
            <person name="Tidwell J."/>
            <person name="Bellgard S.E."/>
            <person name="Bellgard M.I."/>
        </authorList>
    </citation>
    <scope>NUCLEOTIDE SEQUENCE</scope>
    <source>
        <tissue evidence="1">Shoot tissue taken approximately 20 cm above the soil surface</tissue>
    </source>
</reference>
<accession>A0A0A9HME0</accession>
<reference evidence="1" key="1">
    <citation type="submission" date="2014-09" db="EMBL/GenBank/DDBJ databases">
        <authorList>
            <person name="Magalhaes I.L.F."/>
            <person name="Oliveira U."/>
            <person name="Santos F.R."/>
            <person name="Vidigal T.H.D.A."/>
            <person name="Brescovit A.D."/>
            <person name="Santos A.J."/>
        </authorList>
    </citation>
    <scope>NUCLEOTIDE SEQUENCE</scope>
    <source>
        <tissue evidence="1">Shoot tissue taken approximately 20 cm above the soil surface</tissue>
    </source>
</reference>
<evidence type="ECO:0000313" key="1">
    <source>
        <dbReference type="EMBL" id="JAE37912.1"/>
    </source>
</evidence>
<sequence>MVHCCVALGGKLPMACFPSGIWHLYCHTYFQNLSILQCPTFAKQESLYGSILLLSTFNIVYGFNPCSPID</sequence>
<organism evidence="1">
    <name type="scientific">Arundo donax</name>
    <name type="common">Giant reed</name>
    <name type="synonym">Donax arundinaceus</name>
    <dbReference type="NCBI Taxonomy" id="35708"/>
    <lineage>
        <taxon>Eukaryota</taxon>
        <taxon>Viridiplantae</taxon>
        <taxon>Streptophyta</taxon>
        <taxon>Embryophyta</taxon>
        <taxon>Tracheophyta</taxon>
        <taxon>Spermatophyta</taxon>
        <taxon>Magnoliopsida</taxon>
        <taxon>Liliopsida</taxon>
        <taxon>Poales</taxon>
        <taxon>Poaceae</taxon>
        <taxon>PACMAD clade</taxon>
        <taxon>Arundinoideae</taxon>
        <taxon>Arundineae</taxon>
        <taxon>Arundo</taxon>
    </lineage>
</organism>